<gene>
    <name evidence="1" type="ORF">OC842_004022</name>
</gene>
<dbReference type="AlphaFoldDB" id="A0AAN6GCK0"/>
<comment type="caution">
    <text evidence="1">The sequence shown here is derived from an EMBL/GenBank/DDBJ whole genome shotgun (WGS) entry which is preliminary data.</text>
</comment>
<accession>A0AAN6GCK0</accession>
<evidence type="ECO:0000313" key="1">
    <source>
        <dbReference type="EMBL" id="KAK0530162.1"/>
    </source>
</evidence>
<proteinExistence type="predicted"/>
<reference evidence="1" key="1">
    <citation type="journal article" date="2023" name="PhytoFront">
        <title>Draft Genome Resources of Seven Strains of Tilletia horrida, Causal Agent of Kernel Smut of Rice.</title>
        <authorList>
            <person name="Khanal S."/>
            <person name="Antony Babu S."/>
            <person name="Zhou X.G."/>
        </authorList>
    </citation>
    <scope>NUCLEOTIDE SEQUENCE</scope>
    <source>
        <strain evidence="1">TX3</strain>
    </source>
</reference>
<name>A0AAN6GCK0_9BASI</name>
<protein>
    <submittedName>
        <fullName evidence="1">Uncharacterized protein</fullName>
    </submittedName>
</protein>
<evidence type="ECO:0000313" key="2">
    <source>
        <dbReference type="Proteomes" id="UP001176521"/>
    </source>
</evidence>
<keyword evidence="2" id="KW-1185">Reference proteome</keyword>
<dbReference type="EMBL" id="JAPDMQ010000222">
    <property type="protein sequence ID" value="KAK0530162.1"/>
    <property type="molecule type" value="Genomic_DNA"/>
</dbReference>
<dbReference type="Proteomes" id="UP001176521">
    <property type="component" value="Unassembled WGS sequence"/>
</dbReference>
<organism evidence="1 2">
    <name type="scientific">Tilletia horrida</name>
    <dbReference type="NCBI Taxonomy" id="155126"/>
    <lineage>
        <taxon>Eukaryota</taxon>
        <taxon>Fungi</taxon>
        <taxon>Dikarya</taxon>
        <taxon>Basidiomycota</taxon>
        <taxon>Ustilaginomycotina</taxon>
        <taxon>Exobasidiomycetes</taxon>
        <taxon>Tilletiales</taxon>
        <taxon>Tilletiaceae</taxon>
        <taxon>Tilletia</taxon>
    </lineage>
</organism>
<sequence>MQPTKVSLSSRGDASDGWDVRQVPVDARWTDKETLDRIPASPALRAALDELFPLLSTSNEYVRIGILVVEDMMICTAPVKKMQAFSDHYCLCIVRFWTKVARLQLQLEHEGEDTRDVPGTQTETLLAHIRGKMRACRLVANVHAQQPIGTRTHYVNETRQLLLGELRALKNALKFAERRLLLSSRTVRLAAADELERDRLDAALEPPLMIKQPVLDQLQYIHDCTGDQELAELVDLSVCLDVRLFLQALRFDRDGETDEDAMHTDDADVGLVLQAEAVRSLDSDTMTFSNQGKLAQWRTRAKDRLQRALNRLSTDKLGLRYLQVIIISLLQLSWYEDTLQAISLLAAICRARLQAEPNLCNGLNLGSVLGAYVLLAVHHAGIIQASHSRSSDPHQQKTRTLLILQAVRGAEDALRHLDAAAKMRGPTVASSPGLEHASILSSQLHYAAATALYTAAKESTNSLRQASVLRQAAASGKQALILLHAHAPPGSSQEQALYLRARARDLLTRIWHDTACHVVARLSSEHPGHGQDDFMDLDGAEDEYDHKHRQTCKHLRVAYADMQDFEAEAWDQLLEMNSILYSLPRATQLVWSGSAHLATDPKRAGQIFDQAATFFMPFEGVSLTWPRSVRQWASVAYVFGAPYSRRTSDLKRSEWLYSKAVRVCKRGLQGLPLGSGSGSPSSAAALMDRLLLEGAWVSAEVENYAWALDQAKRAEINMRPRMNEPDAPTRAQLAMAIAVQGFAQWMLGSTKTATRLLQDSVAMFEEAGASRERMTGGQDIGYLCALCWLGGSRSSGNFDAADAGEEHTLSNSRPDEDCRDAVRLLRMYLAWPGSDAKSCQTLREQHLPHLLVILAAVDFGQGRTQDALTALDEAWSISPAELAPSTAKTCALLRSHVLQATEQAEAAAVWVGKADAIEAKGFLDALGLR</sequence>